<protein>
    <submittedName>
        <fullName evidence="9">Sigma-54 dependent transcriptional regulator</fullName>
    </submittedName>
</protein>
<dbReference type="InterPro" id="IPR002197">
    <property type="entry name" value="HTH_Fis"/>
</dbReference>
<evidence type="ECO:0000256" key="5">
    <source>
        <dbReference type="ARBA" id="ARBA00023163"/>
    </source>
</evidence>
<dbReference type="CDD" id="cd00009">
    <property type="entry name" value="AAA"/>
    <property type="match status" value="1"/>
</dbReference>
<keyword evidence="3" id="KW-0805">Transcription regulation</keyword>
<evidence type="ECO:0000259" key="8">
    <source>
        <dbReference type="PROSITE" id="PS50110"/>
    </source>
</evidence>
<dbReference type="GO" id="GO:0043565">
    <property type="term" value="F:sequence-specific DNA binding"/>
    <property type="evidence" value="ECO:0007669"/>
    <property type="project" value="InterPro"/>
</dbReference>
<evidence type="ECO:0000256" key="6">
    <source>
        <dbReference type="PROSITE-ProRule" id="PRU00169"/>
    </source>
</evidence>
<dbReference type="GO" id="GO:0006355">
    <property type="term" value="P:regulation of DNA-templated transcription"/>
    <property type="evidence" value="ECO:0007669"/>
    <property type="project" value="InterPro"/>
</dbReference>
<keyword evidence="2" id="KW-0067">ATP-binding</keyword>
<dbReference type="PROSITE" id="PS50045">
    <property type="entry name" value="SIGMA54_INTERACT_4"/>
    <property type="match status" value="1"/>
</dbReference>
<dbReference type="SUPFAM" id="SSF46689">
    <property type="entry name" value="Homeodomain-like"/>
    <property type="match status" value="1"/>
</dbReference>
<dbReference type="Pfam" id="PF25601">
    <property type="entry name" value="AAA_lid_14"/>
    <property type="match status" value="1"/>
</dbReference>
<reference evidence="9" key="1">
    <citation type="journal article" date="2021" name="PeerJ">
        <title>Extensive microbial diversity within the chicken gut microbiome revealed by metagenomics and culture.</title>
        <authorList>
            <person name="Gilroy R."/>
            <person name="Ravi A."/>
            <person name="Getino M."/>
            <person name="Pursley I."/>
            <person name="Horton D.L."/>
            <person name="Alikhan N.F."/>
            <person name="Baker D."/>
            <person name="Gharbi K."/>
            <person name="Hall N."/>
            <person name="Watson M."/>
            <person name="Adriaenssens E.M."/>
            <person name="Foster-Nyarko E."/>
            <person name="Jarju S."/>
            <person name="Secka A."/>
            <person name="Antonio M."/>
            <person name="Oren A."/>
            <person name="Chaudhuri R.R."/>
            <person name="La Ragione R."/>
            <person name="Hildebrand F."/>
            <person name="Pallen M.J."/>
        </authorList>
    </citation>
    <scope>NUCLEOTIDE SEQUENCE</scope>
    <source>
        <strain evidence="9">ChiHjej12B11-9795</strain>
    </source>
</reference>
<evidence type="ECO:0000313" key="9">
    <source>
        <dbReference type="EMBL" id="HJA86822.1"/>
    </source>
</evidence>
<comment type="caution">
    <text evidence="9">The sequence shown here is derived from an EMBL/GenBank/DDBJ whole genome shotgun (WGS) entry which is preliminary data.</text>
</comment>
<dbReference type="Pfam" id="PF02954">
    <property type="entry name" value="HTH_8"/>
    <property type="match status" value="1"/>
</dbReference>
<keyword evidence="1" id="KW-0547">Nucleotide-binding</keyword>
<dbReference type="SMART" id="SM00448">
    <property type="entry name" value="REC"/>
    <property type="match status" value="1"/>
</dbReference>
<dbReference type="Gene3D" id="3.40.50.300">
    <property type="entry name" value="P-loop containing nucleotide triphosphate hydrolases"/>
    <property type="match status" value="1"/>
</dbReference>
<dbReference type="InterPro" id="IPR025943">
    <property type="entry name" value="Sigma_54_int_dom_ATP-bd_2"/>
</dbReference>
<name>A0A9D2KVV9_9BACE</name>
<dbReference type="InterPro" id="IPR025662">
    <property type="entry name" value="Sigma_54_int_dom_ATP-bd_1"/>
</dbReference>
<keyword evidence="6" id="KW-0597">Phosphoprotein</keyword>
<reference evidence="9" key="2">
    <citation type="submission" date="2021-04" db="EMBL/GenBank/DDBJ databases">
        <authorList>
            <person name="Gilroy R."/>
        </authorList>
    </citation>
    <scope>NUCLEOTIDE SEQUENCE</scope>
    <source>
        <strain evidence="9">ChiHjej12B11-9795</strain>
    </source>
</reference>
<accession>A0A9D2KVV9</accession>
<dbReference type="Gene3D" id="1.10.8.60">
    <property type="match status" value="1"/>
</dbReference>
<dbReference type="FunFam" id="3.40.50.300:FF:000006">
    <property type="entry name" value="DNA-binding transcriptional regulator NtrC"/>
    <property type="match status" value="1"/>
</dbReference>
<sequence>MILIVDDDNAVRSSLLFMLKRAGYQAKAVPGPRDAMQEVRTEAPDLILMDMNFSLSTSGEEGLTLLKQVKIFCPKVPVILMTAWGSIQLAVQGMQAGAFDFVTKPWNNAALLQRIETALQLNVPVGQTVGDRSFDRSRIIGKSRGLMEVLDTVARIAPTNASVLVTGESGTGKELIAEAVHRNSRRATQPFVKVNLGGISQSLFESEMFGHRKGAFTDAVADRVGRFELADKGTIFLDEIGDLDLSCQVKLLRVLQDQTFEVLGDSRPRKVDVRVVSATNADLRKMVQEHTFREDLFYRINLITIHLPALRERKEDIALLARHFADRQAEANGLPRTEFAADALQFLERLPYPGNIRELKNLVERTILVCGKKVLEAADFEAQCQYLGEQKKKTDALPWAGLTLDEIERRTILQTLDLHKGNLSQVAQALGISRAALYRRLEKYGIALGNINGAS</sequence>
<dbReference type="Pfam" id="PF00072">
    <property type="entry name" value="Response_reg"/>
    <property type="match status" value="1"/>
</dbReference>
<evidence type="ECO:0000256" key="3">
    <source>
        <dbReference type="ARBA" id="ARBA00023015"/>
    </source>
</evidence>
<dbReference type="Gene3D" id="3.40.50.2300">
    <property type="match status" value="1"/>
</dbReference>
<dbReference type="InterPro" id="IPR027417">
    <property type="entry name" value="P-loop_NTPase"/>
</dbReference>
<dbReference type="SUPFAM" id="SSF52540">
    <property type="entry name" value="P-loop containing nucleoside triphosphate hydrolases"/>
    <property type="match status" value="1"/>
</dbReference>
<dbReference type="GO" id="GO:0000160">
    <property type="term" value="P:phosphorelay signal transduction system"/>
    <property type="evidence" value="ECO:0007669"/>
    <property type="project" value="InterPro"/>
</dbReference>
<dbReference type="InterPro" id="IPR003593">
    <property type="entry name" value="AAA+_ATPase"/>
</dbReference>
<keyword evidence="4" id="KW-0238">DNA-binding</keyword>
<dbReference type="PANTHER" id="PTHR32071">
    <property type="entry name" value="TRANSCRIPTIONAL REGULATORY PROTEIN"/>
    <property type="match status" value="1"/>
</dbReference>
<dbReference type="InterPro" id="IPR011006">
    <property type="entry name" value="CheY-like_superfamily"/>
</dbReference>
<dbReference type="PROSITE" id="PS00675">
    <property type="entry name" value="SIGMA54_INTERACT_1"/>
    <property type="match status" value="1"/>
</dbReference>
<dbReference type="SMART" id="SM00382">
    <property type="entry name" value="AAA"/>
    <property type="match status" value="1"/>
</dbReference>
<dbReference type="InterPro" id="IPR058031">
    <property type="entry name" value="AAA_lid_NorR"/>
</dbReference>
<dbReference type="InterPro" id="IPR002078">
    <property type="entry name" value="Sigma_54_int"/>
</dbReference>
<evidence type="ECO:0000259" key="7">
    <source>
        <dbReference type="PROSITE" id="PS50045"/>
    </source>
</evidence>
<feature type="domain" description="Response regulatory" evidence="8">
    <location>
        <begin position="1"/>
        <end position="119"/>
    </location>
</feature>
<dbReference type="Proteomes" id="UP000823862">
    <property type="component" value="Unassembled WGS sequence"/>
</dbReference>
<dbReference type="Gene3D" id="1.10.10.60">
    <property type="entry name" value="Homeodomain-like"/>
    <property type="match status" value="1"/>
</dbReference>
<evidence type="ECO:0000256" key="1">
    <source>
        <dbReference type="ARBA" id="ARBA00022741"/>
    </source>
</evidence>
<feature type="modified residue" description="4-aspartylphosphate" evidence="6">
    <location>
        <position position="50"/>
    </location>
</feature>
<dbReference type="InterPro" id="IPR025944">
    <property type="entry name" value="Sigma_54_int_dom_CS"/>
</dbReference>
<dbReference type="PROSITE" id="PS50110">
    <property type="entry name" value="RESPONSE_REGULATORY"/>
    <property type="match status" value="1"/>
</dbReference>
<proteinExistence type="predicted"/>
<dbReference type="SUPFAM" id="SSF52172">
    <property type="entry name" value="CheY-like"/>
    <property type="match status" value="1"/>
</dbReference>
<feature type="domain" description="Sigma-54 factor interaction" evidence="7">
    <location>
        <begin position="139"/>
        <end position="368"/>
    </location>
</feature>
<organism evidence="9 10">
    <name type="scientific">Candidatus Bacteroides avicola</name>
    <dbReference type="NCBI Taxonomy" id="2838468"/>
    <lineage>
        <taxon>Bacteria</taxon>
        <taxon>Pseudomonadati</taxon>
        <taxon>Bacteroidota</taxon>
        <taxon>Bacteroidia</taxon>
        <taxon>Bacteroidales</taxon>
        <taxon>Bacteroidaceae</taxon>
        <taxon>Bacteroides</taxon>
    </lineage>
</organism>
<dbReference type="PROSITE" id="PS00688">
    <property type="entry name" value="SIGMA54_INTERACT_3"/>
    <property type="match status" value="1"/>
</dbReference>
<dbReference type="InterPro" id="IPR009057">
    <property type="entry name" value="Homeodomain-like_sf"/>
</dbReference>
<dbReference type="PANTHER" id="PTHR32071:SF57">
    <property type="entry name" value="C4-DICARBOXYLATE TRANSPORT TRANSCRIPTIONAL REGULATORY PROTEIN DCTD"/>
    <property type="match status" value="1"/>
</dbReference>
<evidence type="ECO:0000313" key="10">
    <source>
        <dbReference type="Proteomes" id="UP000823862"/>
    </source>
</evidence>
<dbReference type="PROSITE" id="PS00676">
    <property type="entry name" value="SIGMA54_INTERACT_2"/>
    <property type="match status" value="1"/>
</dbReference>
<dbReference type="AlphaFoldDB" id="A0A9D2KVV9"/>
<keyword evidence="5" id="KW-0804">Transcription</keyword>
<dbReference type="Pfam" id="PF00158">
    <property type="entry name" value="Sigma54_activat"/>
    <property type="match status" value="1"/>
</dbReference>
<evidence type="ECO:0000256" key="2">
    <source>
        <dbReference type="ARBA" id="ARBA00022840"/>
    </source>
</evidence>
<dbReference type="InterPro" id="IPR001789">
    <property type="entry name" value="Sig_transdc_resp-reg_receiver"/>
</dbReference>
<evidence type="ECO:0000256" key="4">
    <source>
        <dbReference type="ARBA" id="ARBA00023125"/>
    </source>
</evidence>
<gene>
    <name evidence="9" type="ORF">H9950_11665</name>
</gene>
<dbReference type="EMBL" id="DWZI01000059">
    <property type="protein sequence ID" value="HJA86822.1"/>
    <property type="molecule type" value="Genomic_DNA"/>
</dbReference>
<dbReference type="PRINTS" id="PR01590">
    <property type="entry name" value="HTHFIS"/>
</dbReference>
<dbReference type="GO" id="GO:0005524">
    <property type="term" value="F:ATP binding"/>
    <property type="evidence" value="ECO:0007669"/>
    <property type="project" value="UniProtKB-KW"/>
</dbReference>